<dbReference type="EMBL" id="FNVR01000001">
    <property type="protein sequence ID" value="SEF43292.1"/>
    <property type="molecule type" value="Genomic_DNA"/>
</dbReference>
<evidence type="ECO:0000313" key="1">
    <source>
        <dbReference type="EMBL" id="SEF43292.1"/>
    </source>
</evidence>
<evidence type="ECO:0008006" key="3">
    <source>
        <dbReference type="Google" id="ProtNLM"/>
    </source>
</evidence>
<keyword evidence="2" id="KW-1185">Reference proteome</keyword>
<dbReference type="InterPro" id="IPR023614">
    <property type="entry name" value="Porin_dom_sf"/>
</dbReference>
<name>A0A1H5RY74_9BACT</name>
<evidence type="ECO:0000313" key="2">
    <source>
        <dbReference type="Proteomes" id="UP000236736"/>
    </source>
</evidence>
<dbReference type="Gene3D" id="2.40.160.10">
    <property type="entry name" value="Porin"/>
    <property type="match status" value="1"/>
</dbReference>
<dbReference type="OrthoDB" id="862900at2"/>
<accession>A0A1H5RY74</accession>
<dbReference type="Proteomes" id="UP000236736">
    <property type="component" value="Unassembled WGS sequence"/>
</dbReference>
<dbReference type="AlphaFoldDB" id="A0A1H5RY74"/>
<proteinExistence type="predicted"/>
<protein>
    <recommendedName>
        <fullName evidence="3">Beta-barrel porin-2, OmpL-like. bbp2</fullName>
    </recommendedName>
</protein>
<reference evidence="2" key="1">
    <citation type="submission" date="2016-10" db="EMBL/GenBank/DDBJ databases">
        <authorList>
            <person name="Varghese N."/>
            <person name="Submissions S."/>
        </authorList>
    </citation>
    <scope>NUCLEOTIDE SEQUENCE [LARGE SCALE GENOMIC DNA]</scope>
    <source>
        <strain evidence="2">DSM 17298</strain>
    </source>
</reference>
<dbReference type="STRING" id="1120964.GCA_001313265_00269"/>
<organism evidence="1 2">
    <name type="scientific">Algoriphagus boritolerans DSM 17298 = JCM 18970</name>
    <dbReference type="NCBI Taxonomy" id="1120964"/>
    <lineage>
        <taxon>Bacteria</taxon>
        <taxon>Pseudomonadati</taxon>
        <taxon>Bacteroidota</taxon>
        <taxon>Cytophagia</taxon>
        <taxon>Cytophagales</taxon>
        <taxon>Cyclobacteriaceae</taxon>
        <taxon>Algoriphagus</taxon>
    </lineage>
</organism>
<sequence>MINRIPLLIGFVFGLFIDGLAQNEEKKVSVNPDFHFRSFWMNTHYPGQDYKEDYALGMSFNLGAVLNYDQKWKLHLGYRTFANITSSEIGGPDPRTGQPNRYETGLFDLLDTEDKFFGKLETFSLEYSTKKIGITAGRMGINSDWINAQDGRLSPTAVEGINAWFAPDSLWKFSVWGIGKLSIRGSSEWLAVGETVGIYPVGRAITGKPAQYFGNTESDWLGIWEVDRKLGKDAKIHFSNTLADNLFSTYWAGFEKNRKVESGIFTFGVQGGFQHGLGQGGNAVLDWKYKDPEDRNYAVSGRLGWKNPKWITHLNYTHVGGKGRWLNPREWGKDAWYTFVPRERNEGFEAVDAMVIYVEYRFGQTPISIYGHLGFHWLSDTKNAAANKYNFPSYSQFNGGLKYRPNKHRNLDFHFLIVSKEPWGRSELTPIQIYNKVEMLHFNGIVNWRWNR</sequence>
<dbReference type="RefSeq" id="WP_103922918.1">
    <property type="nucleotide sequence ID" value="NZ_FNVR01000001.1"/>
</dbReference>
<gene>
    <name evidence="1" type="ORF">SAMN03080598_00182</name>
</gene>